<dbReference type="AlphaFoldDB" id="A0A0B5F2T8"/>
<name>A0A0B5F2T8_STRA4</name>
<keyword evidence="3" id="KW-1185">Reference proteome</keyword>
<evidence type="ECO:0000259" key="1">
    <source>
        <dbReference type="Pfam" id="PF04149"/>
    </source>
</evidence>
<protein>
    <recommendedName>
        <fullName evidence="1">DUF397 domain-containing protein</fullName>
    </recommendedName>
</protein>
<sequence length="71" mass="7617">MNLPFSRLSVDELAWTKSSYSGTNGDCLEVAQLPSESRAVRDSKVPYGPVLGFSAAHWDKFTAGVKAGQIA</sequence>
<evidence type="ECO:0000313" key="3">
    <source>
        <dbReference type="Proteomes" id="UP000031523"/>
    </source>
</evidence>
<dbReference type="InterPro" id="IPR007278">
    <property type="entry name" value="DUF397"/>
</dbReference>
<reference evidence="2 3" key="1">
    <citation type="submission" date="2015-01" db="EMBL/GenBank/DDBJ databases">
        <title>Enhanced salinomycin production by adjusting the supply of polyketide extender units in Streptomyce albus DSM 41398.</title>
        <authorList>
            <person name="Lu C."/>
        </authorList>
    </citation>
    <scope>NUCLEOTIDE SEQUENCE [LARGE SCALE GENOMIC DNA]</scope>
    <source>
        <strain evidence="3">ATCC 21838 / DSM 41398 / FERM P-419 / JCM 4703 / NBRC 107858</strain>
    </source>
</reference>
<dbReference type="Proteomes" id="UP000031523">
    <property type="component" value="Chromosome"/>
</dbReference>
<dbReference type="KEGG" id="sals:SLNWT_5509"/>
<feature type="domain" description="DUF397" evidence="1">
    <location>
        <begin position="13"/>
        <end position="66"/>
    </location>
</feature>
<organism evidence="2 3">
    <name type="scientific">Streptomyces albus (strain ATCC 21838 / DSM 41398 / FERM P-419 / JCM 4703 / NBRC 107858)</name>
    <dbReference type="NCBI Taxonomy" id="1081613"/>
    <lineage>
        <taxon>Bacteria</taxon>
        <taxon>Bacillati</taxon>
        <taxon>Actinomycetota</taxon>
        <taxon>Actinomycetes</taxon>
        <taxon>Kitasatosporales</taxon>
        <taxon>Streptomycetaceae</taxon>
        <taxon>Streptomyces</taxon>
    </lineage>
</organism>
<evidence type="ECO:0000313" key="2">
    <source>
        <dbReference type="EMBL" id="AJE85885.1"/>
    </source>
</evidence>
<proteinExistence type="predicted"/>
<gene>
    <name evidence="2" type="ORF">SLNWT_5509</name>
</gene>
<accession>A0A0B5F2T8</accession>
<dbReference type="EMBL" id="CP010519">
    <property type="protein sequence ID" value="AJE85885.1"/>
    <property type="molecule type" value="Genomic_DNA"/>
</dbReference>
<dbReference type="Pfam" id="PF04149">
    <property type="entry name" value="DUF397"/>
    <property type="match status" value="1"/>
</dbReference>